<accession>A0A286CXP8</accession>
<dbReference type="RefSeq" id="WP_097120267.1">
    <property type="nucleotide sequence ID" value="NZ_OCND01000001.1"/>
</dbReference>
<protein>
    <submittedName>
        <fullName evidence="2">Uncharacterized conserved protein PhnB, glyoxalase superfamily</fullName>
    </submittedName>
</protein>
<gene>
    <name evidence="2" type="ORF">SAMN06296416_101483</name>
</gene>
<reference evidence="2 3" key="1">
    <citation type="submission" date="2017-09" db="EMBL/GenBank/DDBJ databases">
        <authorList>
            <person name="Ehlers B."/>
            <person name="Leendertz F.H."/>
        </authorList>
    </citation>
    <scope>NUCLEOTIDE SEQUENCE [LARGE SCALE GENOMIC DNA]</scope>
    <source>
        <strain evidence="2 3">CGMCC 1.10978</strain>
    </source>
</reference>
<dbReference type="Gene3D" id="3.10.180.10">
    <property type="entry name" value="2,3-Dihydroxybiphenyl 1,2-Dioxygenase, domain 1"/>
    <property type="match status" value="1"/>
</dbReference>
<name>A0A286CXP8_9GAMM</name>
<dbReference type="Proteomes" id="UP000219374">
    <property type="component" value="Unassembled WGS sequence"/>
</dbReference>
<dbReference type="AlphaFoldDB" id="A0A286CXP8"/>
<dbReference type="EMBL" id="OCND01000001">
    <property type="protein sequence ID" value="SOD51160.1"/>
    <property type="molecule type" value="Genomic_DNA"/>
</dbReference>
<dbReference type="SUPFAM" id="SSF54593">
    <property type="entry name" value="Glyoxalase/Bleomycin resistance protein/Dihydroxybiphenyl dioxygenase"/>
    <property type="match status" value="1"/>
</dbReference>
<proteinExistence type="predicted"/>
<dbReference type="Pfam" id="PF18029">
    <property type="entry name" value="Glyoxalase_6"/>
    <property type="match status" value="1"/>
</dbReference>
<dbReference type="OrthoDB" id="5522469at2"/>
<evidence type="ECO:0000259" key="1">
    <source>
        <dbReference type="PROSITE" id="PS51819"/>
    </source>
</evidence>
<feature type="domain" description="VOC" evidence="1">
    <location>
        <begin position="1"/>
        <end position="122"/>
    </location>
</feature>
<dbReference type="PROSITE" id="PS51819">
    <property type="entry name" value="VOC"/>
    <property type="match status" value="1"/>
</dbReference>
<dbReference type="InterPro" id="IPR029068">
    <property type="entry name" value="Glyas_Bleomycin-R_OHBP_Dase"/>
</dbReference>
<organism evidence="2 3">
    <name type="scientific">Pseudoxanthomonas wuyuanensis</name>
    <dbReference type="NCBI Taxonomy" id="1073196"/>
    <lineage>
        <taxon>Bacteria</taxon>
        <taxon>Pseudomonadati</taxon>
        <taxon>Pseudomonadota</taxon>
        <taxon>Gammaproteobacteria</taxon>
        <taxon>Lysobacterales</taxon>
        <taxon>Lysobacteraceae</taxon>
        <taxon>Pseudoxanthomonas</taxon>
    </lineage>
</organism>
<sequence length="133" mass="14581">MQLLINIDVPDLAAAEALYTQAFDLTAGHRFGAGGVELLGLQAPIYLLQNAAGSVAAADARRGYGRHWTPIHLDVAVERLEPALERALQAGMRQETELREANWGRIVRLADPFGHGWCLLQFVGRGYDEITTN</sequence>
<dbReference type="InterPro" id="IPR037523">
    <property type="entry name" value="VOC_core"/>
</dbReference>
<evidence type="ECO:0000313" key="2">
    <source>
        <dbReference type="EMBL" id="SOD51160.1"/>
    </source>
</evidence>
<dbReference type="CDD" id="cd06587">
    <property type="entry name" value="VOC"/>
    <property type="match status" value="1"/>
</dbReference>
<evidence type="ECO:0000313" key="3">
    <source>
        <dbReference type="Proteomes" id="UP000219374"/>
    </source>
</evidence>
<dbReference type="InterPro" id="IPR041581">
    <property type="entry name" value="Glyoxalase_6"/>
</dbReference>
<keyword evidence="3" id="KW-1185">Reference proteome</keyword>